<keyword evidence="1" id="KW-0812">Transmembrane</keyword>
<reference evidence="3" key="1">
    <citation type="submission" date="2019-02" db="EMBL/GenBank/DDBJ databases">
        <title>Deep-cultivation of Planctomycetes and their phenomic and genomic characterization uncovers novel biology.</title>
        <authorList>
            <person name="Wiegand S."/>
            <person name="Jogler M."/>
            <person name="Boedeker C."/>
            <person name="Pinto D."/>
            <person name="Vollmers J."/>
            <person name="Rivas-Marin E."/>
            <person name="Kohn T."/>
            <person name="Peeters S.H."/>
            <person name="Heuer A."/>
            <person name="Rast P."/>
            <person name="Oberbeckmann S."/>
            <person name="Bunk B."/>
            <person name="Jeske O."/>
            <person name="Meyerdierks A."/>
            <person name="Storesund J.E."/>
            <person name="Kallscheuer N."/>
            <person name="Luecker S."/>
            <person name="Lage O.M."/>
            <person name="Pohl T."/>
            <person name="Merkel B.J."/>
            <person name="Hornburger P."/>
            <person name="Mueller R.-W."/>
            <person name="Bruemmer F."/>
            <person name="Labrenz M."/>
            <person name="Spormann A.M."/>
            <person name="Op den Camp H."/>
            <person name="Overmann J."/>
            <person name="Amann R."/>
            <person name="Jetten M.S.M."/>
            <person name="Mascher T."/>
            <person name="Medema M.H."/>
            <person name="Devos D.P."/>
            <person name="Kaster A.-K."/>
            <person name="Ovreas L."/>
            <person name="Rohde M."/>
            <person name="Galperin M.Y."/>
            <person name="Jogler C."/>
        </authorList>
    </citation>
    <scope>NUCLEOTIDE SEQUENCE [LARGE SCALE GENOMIC DNA]</scope>
    <source>
        <strain evidence="3">Pan97</strain>
    </source>
</reference>
<organism evidence="2 3">
    <name type="scientific">Bremerella volcania</name>
    <dbReference type="NCBI Taxonomy" id="2527984"/>
    <lineage>
        <taxon>Bacteria</taxon>
        <taxon>Pseudomonadati</taxon>
        <taxon>Planctomycetota</taxon>
        <taxon>Planctomycetia</taxon>
        <taxon>Pirellulales</taxon>
        <taxon>Pirellulaceae</taxon>
        <taxon>Bremerella</taxon>
    </lineage>
</organism>
<evidence type="ECO:0000256" key="1">
    <source>
        <dbReference type="SAM" id="Phobius"/>
    </source>
</evidence>
<sequence length="45" mass="4482">MSGPTFGIGIFELVILAAMGGGCLIGVGGLVAFVLLSAKKSNDEK</sequence>
<keyword evidence="1" id="KW-0472">Membrane</keyword>
<feature type="transmembrane region" description="Helical" evidence="1">
    <location>
        <begin position="6"/>
        <end position="36"/>
    </location>
</feature>
<dbReference type="AlphaFoldDB" id="A0A518C2L7"/>
<evidence type="ECO:0000313" key="3">
    <source>
        <dbReference type="Proteomes" id="UP000318626"/>
    </source>
</evidence>
<dbReference type="Proteomes" id="UP000318626">
    <property type="component" value="Chromosome"/>
</dbReference>
<gene>
    <name evidence="2" type="ORF">Pan97_04490</name>
</gene>
<evidence type="ECO:0000313" key="2">
    <source>
        <dbReference type="EMBL" id="QDU73477.1"/>
    </source>
</evidence>
<accession>A0A518C2L7</accession>
<proteinExistence type="predicted"/>
<name>A0A518C2L7_9BACT</name>
<dbReference type="KEGG" id="bvo:Pan97_04490"/>
<dbReference type="EMBL" id="CP036289">
    <property type="protein sequence ID" value="QDU73477.1"/>
    <property type="molecule type" value="Genomic_DNA"/>
</dbReference>
<keyword evidence="3" id="KW-1185">Reference proteome</keyword>
<keyword evidence="1" id="KW-1133">Transmembrane helix</keyword>
<dbReference type="RefSeq" id="WP_165698575.1">
    <property type="nucleotide sequence ID" value="NZ_CP036289.1"/>
</dbReference>
<protein>
    <submittedName>
        <fullName evidence="2">Uncharacterized protein</fullName>
    </submittedName>
</protein>